<evidence type="ECO:0000259" key="6">
    <source>
        <dbReference type="Pfam" id="PF00462"/>
    </source>
</evidence>
<keyword evidence="2" id="KW-0479">Metal-binding</keyword>
<feature type="domain" description="Glutaredoxin" evidence="6">
    <location>
        <begin position="126"/>
        <end position="190"/>
    </location>
</feature>
<dbReference type="FunFam" id="3.40.30.10:FF:000005">
    <property type="entry name" value="Glutaredoxin 5"/>
    <property type="match status" value="1"/>
</dbReference>
<keyword evidence="1" id="KW-0001">2Fe-2S</keyword>
<dbReference type="NCBIfam" id="TIGR00365">
    <property type="entry name" value="Grx4 family monothiol glutaredoxin"/>
    <property type="match status" value="1"/>
</dbReference>
<dbReference type="PANTHER" id="PTHR10293:SF16">
    <property type="entry name" value="GLUTAREDOXIN-RELATED PROTEIN 5, MITOCHONDRIAL"/>
    <property type="match status" value="1"/>
</dbReference>
<evidence type="ECO:0000256" key="2">
    <source>
        <dbReference type="ARBA" id="ARBA00022723"/>
    </source>
</evidence>
<reference evidence="7" key="1">
    <citation type="submission" date="2021-01" db="EMBL/GenBank/DDBJ databases">
        <authorList>
            <person name="Corre E."/>
            <person name="Pelletier E."/>
            <person name="Niang G."/>
            <person name="Scheremetjew M."/>
            <person name="Finn R."/>
            <person name="Kale V."/>
            <person name="Holt S."/>
            <person name="Cochrane G."/>
            <person name="Meng A."/>
            <person name="Brown T."/>
            <person name="Cohen L."/>
        </authorList>
    </citation>
    <scope>NUCLEOTIDE SEQUENCE</scope>
    <source>
        <strain evidence="7">CCMP2084</strain>
    </source>
</reference>
<proteinExistence type="predicted"/>
<dbReference type="EMBL" id="HBHQ01004056">
    <property type="protein sequence ID" value="CAD9810868.1"/>
    <property type="molecule type" value="Transcribed_RNA"/>
</dbReference>
<dbReference type="Gene3D" id="3.40.30.10">
    <property type="entry name" value="Glutaredoxin"/>
    <property type="match status" value="1"/>
</dbReference>
<dbReference type="CDD" id="cd03028">
    <property type="entry name" value="GRX_PICOT_like"/>
    <property type="match status" value="1"/>
</dbReference>
<dbReference type="InterPro" id="IPR002109">
    <property type="entry name" value="Glutaredoxin"/>
</dbReference>
<dbReference type="AlphaFoldDB" id="A0A7S2U9H9"/>
<dbReference type="InterPro" id="IPR036249">
    <property type="entry name" value="Thioredoxin-like_sf"/>
</dbReference>
<protein>
    <recommendedName>
        <fullName evidence="6">Glutaredoxin domain-containing protein</fullName>
    </recommendedName>
</protein>
<evidence type="ECO:0000256" key="5">
    <source>
        <dbReference type="ARBA" id="ARBA00023284"/>
    </source>
</evidence>
<dbReference type="InterPro" id="IPR033658">
    <property type="entry name" value="GRX_PICOT-like"/>
</dbReference>
<keyword evidence="4" id="KW-0411">Iron-sulfur</keyword>
<organism evidence="7">
    <name type="scientific">Attheya septentrionalis</name>
    <dbReference type="NCBI Taxonomy" id="420275"/>
    <lineage>
        <taxon>Eukaryota</taxon>
        <taxon>Sar</taxon>
        <taxon>Stramenopiles</taxon>
        <taxon>Ochrophyta</taxon>
        <taxon>Bacillariophyta</taxon>
        <taxon>Coscinodiscophyceae</taxon>
        <taxon>Chaetocerotophycidae</taxon>
        <taxon>Chaetocerotales</taxon>
        <taxon>Attheyaceae</taxon>
        <taxon>Attheya</taxon>
    </lineage>
</organism>
<dbReference type="PROSITE" id="PS51354">
    <property type="entry name" value="GLUTAREDOXIN_2"/>
    <property type="match status" value="1"/>
</dbReference>
<dbReference type="GO" id="GO:0046872">
    <property type="term" value="F:metal ion binding"/>
    <property type="evidence" value="ECO:0007669"/>
    <property type="project" value="UniProtKB-KW"/>
</dbReference>
<sequence length="217" mass="23866">MEDRRHGGHERCSIENIVNIEIDWIMFSASLVVRNAASRMSSSRVLFRAAASRRSDVVSTPMNVASTMAKQASALPVFASSLSVVVRNFSDGGSHDDFAPKKKEIKNTDEEEIMAMIQEHVTGNPIMLYMKGSPSAPQCGFSAKVIGMLQKEGVDFASVNVLDYPSIRDGVKKFSQWPTIPQLYVDGEFIGGCDIVTSMHESGELTDLLKDMVKKTE</sequence>
<dbReference type="SUPFAM" id="SSF52833">
    <property type="entry name" value="Thioredoxin-like"/>
    <property type="match status" value="1"/>
</dbReference>
<dbReference type="InterPro" id="IPR004480">
    <property type="entry name" value="Monothiol_GRX-rel"/>
</dbReference>
<keyword evidence="3" id="KW-0408">Iron</keyword>
<evidence type="ECO:0000256" key="3">
    <source>
        <dbReference type="ARBA" id="ARBA00023004"/>
    </source>
</evidence>
<dbReference type="GO" id="GO:0005759">
    <property type="term" value="C:mitochondrial matrix"/>
    <property type="evidence" value="ECO:0007669"/>
    <property type="project" value="TreeGrafter"/>
</dbReference>
<dbReference type="Pfam" id="PF00462">
    <property type="entry name" value="Glutaredoxin"/>
    <property type="match status" value="1"/>
</dbReference>
<dbReference type="PANTHER" id="PTHR10293">
    <property type="entry name" value="GLUTAREDOXIN FAMILY MEMBER"/>
    <property type="match status" value="1"/>
</dbReference>
<name>A0A7S2U9H9_9STRA</name>
<dbReference type="GO" id="GO:0051537">
    <property type="term" value="F:2 iron, 2 sulfur cluster binding"/>
    <property type="evidence" value="ECO:0007669"/>
    <property type="project" value="UniProtKB-KW"/>
</dbReference>
<evidence type="ECO:0000256" key="4">
    <source>
        <dbReference type="ARBA" id="ARBA00023014"/>
    </source>
</evidence>
<evidence type="ECO:0000313" key="7">
    <source>
        <dbReference type="EMBL" id="CAD9810868.1"/>
    </source>
</evidence>
<keyword evidence="5" id="KW-0676">Redox-active center</keyword>
<evidence type="ECO:0000256" key="1">
    <source>
        <dbReference type="ARBA" id="ARBA00022714"/>
    </source>
</evidence>
<accession>A0A7S2U9H9</accession>
<gene>
    <name evidence="7" type="ORF">ASEP1449_LOCUS2692</name>
</gene>